<dbReference type="PANTHER" id="PTHR21310">
    <property type="entry name" value="AMINOGLYCOSIDE PHOSPHOTRANSFERASE-RELATED-RELATED"/>
    <property type="match status" value="1"/>
</dbReference>
<dbReference type="InterPro" id="IPR051678">
    <property type="entry name" value="AGP_Transferase"/>
</dbReference>
<gene>
    <name evidence="2" type="ORF">EIP91_011543</name>
</gene>
<dbReference type="OrthoDB" id="25129at2759"/>
<organism evidence="2 3">
    <name type="scientific">Steccherinum ochraceum</name>
    <dbReference type="NCBI Taxonomy" id="92696"/>
    <lineage>
        <taxon>Eukaryota</taxon>
        <taxon>Fungi</taxon>
        <taxon>Dikarya</taxon>
        <taxon>Basidiomycota</taxon>
        <taxon>Agaricomycotina</taxon>
        <taxon>Agaricomycetes</taxon>
        <taxon>Polyporales</taxon>
        <taxon>Steccherinaceae</taxon>
        <taxon>Steccherinum</taxon>
    </lineage>
</organism>
<accession>A0A4R0RHT0</accession>
<feature type="domain" description="Aminoglycoside phosphotransferase" evidence="1">
    <location>
        <begin position="31"/>
        <end position="308"/>
    </location>
</feature>
<dbReference type="Pfam" id="PF01636">
    <property type="entry name" value="APH"/>
    <property type="match status" value="1"/>
</dbReference>
<name>A0A4R0RHT0_9APHY</name>
<evidence type="ECO:0000313" key="2">
    <source>
        <dbReference type="EMBL" id="TCD68090.1"/>
    </source>
</evidence>
<dbReference type="STRING" id="92696.A0A4R0RHT0"/>
<dbReference type="InterPro" id="IPR011009">
    <property type="entry name" value="Kinase-like_dom_sf"/>
</dbReference>
<dbReference type="Proteomes" id="UP000292702">
    <property type="component" value="Unassembled WGS sequence"/>
</dbReference>
<evidence type="ECO:0000259" key="1">
    <source>
        <dbReference type="Pfam" id="PF01636"/>
    </source>
</evidence>
<comment type="caution">
    <text evidence="2">The sequence shown here is derived from an EMBL/GenBank/DDBJ whole genome shotgun (WGS) entry which is preliminary data.</text>
</comment>
<keyword evidence="3" id="KW-1185">Reference proteome</keyword>
<dbReference type="InterPro" id="IPR002575">
    <property type="entry name" value="Aminoglycoside_PTrfase"/>
</dbReference>
<dbReference type="EMBL" id="RWJN01000076">
    <property type="protein sequence ID" value="TCD68090.1"/>
    <property type="molecule type" value="Genomic_DNA"/>
</dbReference>
<dbReference type="AlphaFoldDB" id="A0A4R0RHT0"/>
<reference evidence="2 3" key="1">
    <citation type="submission" date="2018-11" db="EMBL/GenBank/DDBJ databases">
        <title>Genome assembly of Steccherinum ochraceum LE-BIN_3174, the white-rot fungus of the Steccherinaceae family (The Residual Polyporoid clade, Polyporales, Basidiomycota).</title>
        <authorList>
            <person name="Fedorova T.V."/>
            <person name="Glazunova O.A."/>
            <person name="Landesman E.O."/>
            <person name="Moiseenko K.V."/>
            <person name="Psurtseva N.V."/>
            <person name="Savinova O.S."/>
            <person name="Shakhova N.V."/>
            <person name="Tyazhelova T.V."/>
            <person name="Vasina D.V."/>
        </authorList>
    </citation>
    <scope>NUCLEOTIDE SEQUENCE [LARGE SCALE GENOMIC DNA]</scope>
    <source>
        <strain evidence="2 3">LE-BIN_3174</strain>
    </source>
</reference>
<dbReference type="Gene3D" id="3.90.1200.10">
    <property type="match status" value="1"/>
</dbReference>
<evidence type="ECO:0000313" key="3">
    <source>
        <dbReference type="Proteomes" id="UP000292702"/>
    </source>
</evidence>
<dbReference type="Gene3D" id="3.30.200.20">
    <property type="entry name" value="Phosphorylase Kinase, domain 1"/>
    <property type="match status" value="1"/>
</dbReference>
<protein>
    <recommendedName>
        <fullName evidence="1">Aminoglycoside phosphotransferase domain-containing protein</fullName>
    </recommendedName>
</protein>
<sequence length="377" mass="41538">MSNVNPPMDLATPKGIVAFLESTDFASVVAIPITGGYGNYVFRVALKKPYQGRETLVVKHGKPYIPGNENFKFAVERQAYEVAAMKHVHTWLSQLDHFSVVTVPAIHLYDATANVIIMDDCGAYTKTLKQSTLDGLPSLEVAQQIGTALGDFLARLHSWGSADQEGLKYFDGNQQARSLSAWATYGRLVSTLKGEDEGIASLKSPTLDVSADQLQTIGELAKQTTEEMMKTYETLVMGDFWPGNFLLDFSPDGEAIKRIYIVDWELVRPGIAGLDVGQFLAEMHLLRRFHPHCAESSSAVISAFQKAYASTRGDVPQEVARKAMVHVGAHLVAWTPRIDRGTREKTREVVHEGVEYLLSGSGAERQDTTWQAFGNTV</sequence>
<proteinExistence type="predicted"/>
<dbReference type="SUPFAM" id="SSF56112">
    <property type="entry name" value="Protein kinase-like (PK-like)"/>
    <property type="match status" value="1"/>
</dbReference>
<dbReference type="PANTHER" id="PTHR21310:SF40">
    <property type="entry name" value="AMINOGLYCOSIDE PHOSPHOTRANSFERASE DOMAIN-CONTAINING PROTEIN-RELATED"/>
    <property type="match status" value="1"/>
</dbReference>